<proteinExistence type="predicted"/>
<evidence type="ECO:0000313" key="2">
    <source>
        <dbReference type="Proteomes" id="UP000009319"/>
    </source>
</evidence>
<gene>
    <name evidence="1" type="ORF">BN77_0311</name>
</gene>
<dbReference type="Proteomes" id="UP000009319">
    <property type="component" value="Unassembled WGS sequence"/>
</dbReference>
<reference evidence="1 2" key="1">
    <citation type="journal article" date="2013" name="Genome Announc.">
        <title>Draft Genome Sequence of Rhizobium mesoamericanum STM3625, a Nitrogen-Fixing Symbiont of Mimosa pudica Isolated in French Guiana (South America).</title>
        <authorList>
            <person name="Moulin L."/>
            <person name="Mornico D."/>
            <person name="Melkonian R."/>
            <person name="Klonowska A."/>
        </authorList>
    </citation>
    <scope>NUCLEOTIDE SEQUENCE [LARGE SCALE GENOMIC DNA]</scope>
    <source>
        <strain evidence="1 2">STM3625</strain>
    </source>
</reference>
<dbReference type="HOGENOM" id="CLU_2719513_0_0_5"/>
<sequence>MGDGERDWTAVVKAVAESPRRDNSAYHQAMSNARQAFEAAEAALGGPVQVKTKTKMKRSGEYVVKWVFKRVK</sequence>
<name>K0PLN6_9HYPH</name>
<keyword evidence="2" id="KW-1185">Reference proteome</keyword>
<organism evidence="1 2">
    <name type="scientific">Rhizobium mesoamericanum STM3625</name>
    <dbReference type="NCBI Taxonomy" id="1211777"/>
    <lineage>
        <taxon>Bacteria</taxon>
        <taxon>Pseudomonadati</taxon>
        <taxon>Pseudomonadota</taxon>
        <taxon>Alphaproteobacteria</taxon>
        <taxon>Hyphomicrobiales</taxon>
        <taxon>Rhizobiaceae</taxon>
        <taxon>Rhizobium/Agrobacterium group</taxon>
        <taxon>Rhizobium</taxon>
    </lineage>
</organism>
<dbReference type="EMBL" id="CANI01000029">
    <property type="protein sequence ID" value="CCM77371.1"/>
    <property type="molecule type" value="Genomic_DNA"/>
</dbReference>
<comment type="caution">
    <text evidence="1">The sequence shown here is derived from an EMBL/GenBank/DDBJ whole genome shotgun (WGS) entry which is preliminary data.</text>
</comment>
<evidence type="ECO:0000313" key="1">
    <source>
        <dbReference type="EMBL" id="CCM77371.1"/>
    </source>
</evidence>
<dbReference type="STRING" id="1211777.BN77_0311"/>
<dbReference type="AlphaFoldDB" id="K0PLN6"/>
<dbReference type="RefSeq" id="WP_007527759.1">
    <property type="nucleotide sequence ID" value="NZ_HF536772.1"/>
</dbReference>
<dbReference type="eggNOG" id="ENOG5030281">
    <property type="taxonomic scope" value="Bacteria"/>
</dbReference>
<accession>K0PLN6</accession>
<protein>
    <submittedName>
        <fullName evidence="1">Uncharacterized protein</fullName>
    </submittedName>
</protein>